<dbReference type="AlphaFoldDB" id="A0A8D0KGU8"/>
<dbReference type="InterPro" id="IPR036291">
    <property type="entry name" value="NAD(P)-bd_dom_sf"/>
</dbReference>
<sequence>MNTIQRLFHTLKFLIEFVYYCIEGFVLKFFHIRKKVTGEIVLVTGSASGIGRGIALQFARLGAILVLWDIDEEGNKETAKLVKRNGALAVYVYKCDVSKREEIYTVADKVKKEVGVVNILINNAGIAKTRDFIAIPDSEMEKTMNVNAEAHFWTCKAFLPAMMACNKGHLVTIASFAALTGGKRLTDYCASKFAAFGFMESITCELWAAKQKNIKTTIVFPSFVDTKITSTPFEKLDPEYVAKKIVDAVLKDQLYVFIPRTLPLITLKIFLPRKAVMLLEEYLGFA</sequence>
<dbReference type="GO" id="GO:0005811">
    <property type="term" value="C:lipid droplet"/>
    <property type="evidence" value="ECO:0007669"/>
    <property type="project" value="TreeGrafter"/>
</dbReference>
<reference evidence="5" key="2">
    <citation type="submission" date="2025-09" db="UniProtKB">
        <authorList>
            <consortium name="Ensembl"/>
        </authorList>
    </citation>
    <scope>IDENTIFICATION</scope>
</reference>
<dbReference type="Gene3D" id="3.40.50.720">
    <property type="entry name" value="NAD(P)-binding Rossmann-like Domain"/>
    <property type="match status" value="1"/>
</dbReference>
<evidence type="ECO:0000256" key="3">
    <source>
        <dbReference type="ARBA" id="ARBA00023027"/>
    </source>
</evidence>
<comment type="similarity">
    <text evidence="1 4">Belongs to the short-chain dehydrogenases/reductases (SDR) family.</text>
</comment>
<name>A0A8D0KGU8_SALMN</name>
<evidence type="ECO:0008006" key="7">
    <source>
        <dbReference type="Google" id="ProtNLM"/>
    </source>
</evidence>
<proteinExistence type="inferred from homology"/>
<accession>A0A8D0KGU8</accession>
<dbReference type="Pfam" id="PF00106">
    <property type="entry name" value="adh_short"/>
    <property type="match status" value="1"/>
</dbReference>
<evidence type="ECO:0000313" key="5">
    <source>
        <dbReference type="Ensembl" id="ENSSMRP00000022111.1"/>
    </source>
</evidence>
<protein>
    <recommendedName>
        <fullName evidence="7">Epidermal retinol dehydrogenase 2</fullName>
    </recommendedName>
</protein>
<dbReference type="OMA" id="ESLAFEM"/>
<dbReference type="GO" id="GO:0016616">
    <property type="term" value="F:oxidoreductase activity, acting on the CH-OH group of donors, NAD or NADP as acceptor"/>
    <property type="evidence" value="ECO:0007669"/>
    <property type="project" value="TreeGrafter"/>
</dbReference>
<evidence type="ECO:0000256" key="2">
    <source>
        <dbReference type="ARBA" id="ARBA00023002"/>
    </source>
</evidence>
<dbReference type="Ensembl" id="ENSSMRT00000025868.1">
    <property type="protein sequence ID" value="ENSSMRP00000022111.1"/>
    <property type="gene ID" value="ENSSMRG00000017183.1"/>
</dbReference>
<keyword evidence="6" id="KW-1185">Reference proteome</keyword>
<dbReference type="PRINTS" id="PR00081">
    <property type="entry name" value="GDHRDH"/>
</dbReference>
<dbReference type="FunFam" id="3.40.50.720:FF:000202">
    <property type="entry name" value="Short-chain dehydrogenase/reductase family 16C member 6"/>
    <property type="match status" value="1"/>
</dbReference>
<dbReference type="Proteomes" id="UP000694421">
    <property type="component" value="Unplaced"/>
</dbReference>
<dbReference type="PANTHER" id="PTHR24322:SF749">
    <property type="entry name" value="EPIDERMAL RETINOL DEHYDROGENASE 2"/>
    <property type="match status" value="1"/>
</dbReference>
<evidence type="ECO:0000313" key="6">
    <source>
        <dbReference type="Proteomes" id="UP000694421"/>
    </source>
</evidence>
<dbReference type="CDD" id="cd05339">
    <property type="entry name" value="17beta-HSDXI-like_SDR_c"/>
    <property type="match status" value="1"/>
</dbReference>
<dbReference type="InterPro" id="IPR002347">
    <property type="entry name" value="SDR_fam"/>
</dbReference>
<keyword evidence="2" id="KW-0560">Oxidoreductase</keyword>
<evidence type="ECO:0000256" key="1">
    <source>
        <dbReference type="ARBA" id="ARBA00006484"/>
    </source>
</evidence>
<dbReference type="SUPFAM" id="SSF51735">
    <property type="entry name" value="NAD(P)-binding Rossmann-fold domains"/>
    <property type="match status" value="1"/>
</dbReference>
<organism evidence="5 6">
    <name type="scientific">Salvator merianae</name>
    <name type="common">Argentine black and white tegu</name>
    <name type="synonym">Tupinambis merianae</name>
    <dbReference type="NCBI Taxonomy" id="96440"/>
    <lineage>
        <taxon>Eukaryota</taxon>
        <taxon>Metazoa</taxon>
        <taxon>Chordata</taxon>
        <taxon>Craniata</taxon>
        <taxon>Vertebrata</taxon>
        <taxon>Euteleostomi</taxon>
        <taxon>Lepidosauria</taxon>
        <taxon>Squamata</taxon>
        <taxon>Bifurcata</taxon>
        <taxon>Unidentata</taxon>
        <taxon>Episquamata</taxon>
        <taxon>Laterata</taxon>
        <taxon>Teiioidea</taxon>
        <taxon>Teiidae</taxon>
        <taxon>Salvator</taxon>
    </lineage>
</organism>
<dbReference type="PRINTS" id="PR00080">
    <property type="entry name" value="SDRFAMILY"/>
</dbReference>
<reference evidence="5" key="1">
    <citation type="submission" date="2025-08" db="UniProtKB">
        <authorList>
            <consortium name="Ensembl"/>
        </authorList>
    </citation>
    <scope>IDENTIFICATION</scope>
</reference>
<evidence type="ECO:0000256" key="4">
    <source>
        <dbReference type="RuleBase" id="RU000363"/>
    </source>
</evidence>
<keyword evidence="3" id="KW-0520">NAD</keyword>
<dbReference type="GeneTree" id="ENSGT00940000156731"/>
<dbReference type="PANTHER" id="PTHR24322">
    <property type="entry name" value="PKSB"/>
    <property type="match status" value="1"/>
</dbReference>